<dbReference type="PANTHER" id="PTHR12815">
    <property type="entry name" value="SORTING AND ASSEMBLY MACHINERY SAMM50 PROTEIN FAMILY MEMBER"/>
    <property type="match status" value="1"/>
</dbReference>
<feature type="compositionally biased region" description="Basic and acidic residues" evidence="6">
    <location>
        <begin position="444"/>
        <end position="467"/>
    </location>
</feature>
<dbReference type="InterPro" id="IPR039910">
    <property type="entry name" value="D15-like"/>
</dbReference>
<comment type="subcellular location">
    <subcellularLocation>
        <location evidence="1">Mitochondrion outer membrane</location>
        <topology evidence="1">Multi-pass membrane protein</topology>
    </subcellularLocation>
</comment>
<feature type="region of interest" description="Disordered" evidence="6">
    <location>
        <begin position="396"/>
        <end position="472"/>
    </location>
</feature>
<dbReference type="Gene3D" id="2.40.160.50">
    <property type="entry name" value="membrane protein fhac: a member of the omp85/tpsb transporter family"/>
    <property type="match status" value="1"/>
</dbReference>
<evidence type="ECO:0000256" key="1">
    <source>
        <dbReference type="ARBA" id="ARBA00004374"/>
    </source>
</evidence>
<dbReference type="STRING" id="448386.A0A2V3IX53"/>
<keyword evidence="3" id="KW-1134">Transmembrane beta strand</keyword>
<name>A0A2V3IX53_9FLOR</name>
<dbReference type="PANTHER" id="PTHR12815:SF18">
    <property type="entry name" value="SORTING AND ASSEMBLY MACHINERY COMPONENT 50 HOMOLOG"/>
    <property type="match status" value="1"/>
</dbReference>
<gene>
    <name evidence="8" type="ORF">BWQ96_03562</name>
</gene>
<feature type="compositionally biased region" description="Basic and acidic residues" evidence="6">
    <location>
        <begin position="398"/>
        <end position="428"/>
    </location>
</feature>
<feature type="domain" description="Bacterial surface antigen (D15)" evidence="7">
    <location>
        <begin position="162"/>
        <end position="401"/>
    </location>
</feature>
<keyword evidence="9" id="KW-1185">Reference proteome</keyword>
<evidence type="ECO:0000256" key="6">
    <source>
        <dbReference type="SAM" id="MobiDB-lite"/>
    </source>
</evidence>
<evidence type="ECO:0000256" key="2">
    <source>
        <dbReference type="ARBA" id="ARBA00010913"/>
    </source>
</evidence>
<evidence type="ECO:0000256" key="5">
    <source>
        <dbReference type="ARBA" id="ARBA00023136"/>
    </source>
</evidence>
<dbReference type="OrthoDB" id="2013615at2759"/>
<feature type="compositionally biased region" description="Basic residues" evidence="6">
    <location>
        <begin position="429"/>
        <end position="443"/>
    </location>
</feature>
<evidence type="ECO:0000259" key="7">
    <source>
        <dbReference type="Pfam" id="PF01103"/>
    </source>
</evidence>
<reference evidence="8 9" key="1">
    <citation type="journal article" date="2018" name="Mol. Biol. Evol.">
        <title>Analysis of the draft genome of the red seaweed Gracilariopsis chorda provides insights into genome size evolution in Rhodophyta.</title>
        <authorList>
            <person name="Lee J."/>
            <person name="Yang E.C."/>
            <person name="Graf L."/>
            <person name="Yang J.H."/>
            <person name="Qiu H."/>
            <person name="Zel Zion U."/>
            <person name="Chan C.X."/>
            <person name="Stephens T.G."/>
            <person name="Weber A.P.M."/>
            <person name="Boo G.H."/>
            <person name="Boo S.M."/>
            <person name="Kim K.M."/>
            <person name="Shin Y."/>
            <person name="Jung M."/>
            <person name="Lee S.J."/>
            <person name="Yim H.S."/>
            <person name="Lee J.H."/>
            <person name="Bhattacharya D."/>
            <person name="Yoon H.S."/>
        </authorList>
    </citation>
    <scope>NUCLEOTIDE SEQUENCE [LARGE SCALE GENOMIC DNA]</scope>
    <source>
        <strain evidence="8 9">SKKU-2015</strain>
        <tissue evidence="8">Whole body</tissue>
    </source>
</reference>
<comment type="similarity">
    <text evidence="2">Belongs to the SAM50/omp85 family.</text>
</comment>
<dbReference type="InterPro" id="IPR000184">
    <property type="entry name" value="Bac_surfAg_D15"/>
</dbReference>
<dbReference type="Proteomes" id="UP000247409">
    <property type="component" value="Unassembled WGS sequence"/>
</dbReference>
<dbReference type="GO" id="GO:0005741">
    <property type="term" value="C:mitochondrial outer membrane"/>
    <property type="evidence" value="ECO:0007669"/>
    <property type="project" value="UniProtKB-SubCell"/>
</dbReference>
<dbReference type="Pfam" id="PF01103">
    <property type="entry name" value="Omp85"/>
    <property type="match status" value="1"/>
</dbReference>
<accession>A0A2V3IX53</accession>
<dbReference type="EMBL" id="NBIV01000034">
    <property type="protein sequence ID" value="PXF46736.1"/>
    <property type="molecule type" value="Genomic_DNA"/>
</dbReference>
<evidence type="ECO:0000256" key="4">
    <source>
        <dbReference type="ARBA" id="ARBA00022692"/>
    </source>
</evidence>
<keyword evidence="5" id="KW-0472">Membrane</keyword>
<organism evidence="8 9">
    <name type="scientific">Gracilariopsis chorda</name>
    <dbReference type="NCBI Taxonomy" id="448386"/>
    <lineage>
        <taxon>Eukaryota</taxon>
        <taxon>Rhodophyta</taxon>
        <taxon>Florideophyceae</taxon>
        <taxon>Rhodymeniophycidae</taxon>
        <taxon>Gracilariales</taxon>
        <taxon>Gracilariaceae</taxon>
        <taxon>Gracilariopsis</taxon>
    </lineage>
</organism>
<proteinExistence type="inferred from homology"/>
<protein>
    <recommendedName>
        <fullName evidence="7">Bacterial surface antigen (D15) domain-containing protein</fullName>
    </recommendedName>
</protein>
<evidence type="ECO:0000313" key="8">
    <source>
        <dbReference type="EMBL" id="PXF46736.1"/>
    </source>
</evidence>
<sequence length="537" mass="60396">MPLKGNRVSASLLKHRLERVNQWFTDNNYVCSKLVVAQAPGVFMNTLTLYSIEPRLINIKLVAVDKDGKPEEGTRIKTRLQTIYNALRLQQGQIFRWNPDGFGSLMALGIFEYADAEVNAIANHRVELVLYLRERSTGRIEPGAGMSSDGRVFGDLSISDNNFMGRAQRLRVAWQKRLDEGRSSGGILFEDMRIGANFPLSYKVKAYRDSTSKRAIPTNRLSTQQNDRPALHDDDLFYEKDRDGVMLDLGYRPNHSYMMFNLTPMYEIIHPNLVHSSSGLTTSQVVLQTAYTHATRLPVELPRAGHFARIEHSLGSVLRRSTRPFYKAVVSVSQYFGIKRFASVAVAGACGFGSENLPWHEQKSLGGHRNVRGYSYGELGTHKSYGTARVEMRIPLTHLEDAVGPRKSVDDDKERERTTSDTERDNGKKRTKRSAAKQRSGRGKRQESSDNEQQKTDFEDDKPEEKTTPLSVFQNKLPPLVGVLFGDVAMSTSSNRGLLGASYGIGIRIAGVVTVDWTRTFEEGESRLRVGLVDRSW</sequence>
<dbReference type="AlphaFoldDB" id="A0A2V3IX53"/>
<evidence type="ECO:0000256" key="3">
    <source>
        <dbReference type="ARBA" id="ARBA00022452"/>
    </source>
</evidence>
<evidence type="ECO:0000313" key="9">
    <source>
        <dbReference type="Proteomes" id="UP000247409"/>
    </source>
</evidence>
<comment type="caution">
    <text evidence="8">The sequence shown here is derived from an EMBL/GenBank/DDBJ whole genome shotgun (WGS) entry which is preliminary data.</text>
</comment>
<keyword evidence="4" id="KW-0812">Transmembrane</keyword>